<dbReference type="Pfam" id="PF00512">
    <property type="entry name" value="HisKA"/>
    <property type="match status" value="1"/>
</dbReference>
<evidence type="ECO:0000256" key="5">
    <source>
        <dbReference type="ARBA" id="ARBA00022679"/>
    </source>
</evidence>
<organism evidence="12 13">
    <name type="scientific">Roseateles subflavus</name>
    <dbReference type="NCBI Taxonomy" id="3053353"/>
    <lineage>
        <taxon>Bacteria</taxon>
        <taxon>Pseudomonadati</taxon>
        <taxon>Pseudomonadota</taxon>
        <taxon>Betaproteobacteria</taxon>
        <taxon>Burkholderiales</taxon>
        <taxon>Sphaerotilaceae</taxon>
        <taxon>Roseateles</taxon>
    </lineage>
</organism>
<dbReference type="InterPro" id="IPR000700">
    <property type="entry name" value="PAS-assoc_C"/>
</dbReference>
<feature type="domain" description="PAS" evidence="9">
    <location>
        <begin position="233"/>
        <end position="272"/>
    </location>
</feature>
<dbReference type="Gene3D" id="6.10.340.10">
    <property type="match status" value="1"/>
</dbReference>
<reference evidence="12 13" key="1">
    <citation type="submission" date="2023-06" db="EMBL/GenBank/DDBJ databases">
        <title>Pelomonas sp. APW6 16S ribosomal RNA gene genome sequencing and assembly.</title>
        <authorList>
            <person name="Woo H."/>
        </authorList>
    </citation>
    <scope>NUCLEOTIDE SEQUENCE [LARGE SCALE GENOMIC DNA]</scope>
    <source>
        <strain evidence="12 13">APW6</strain>
    </source>
</reference>
<evidence type="ECO:0000256" key="6">
    <source>
        <dbReference type="ARBA" id="ARBA00022777"/>
    </source>
</evidence>
<dbReference type="InterPro" id="IPR003594">
    <property type="entry name" value="HATPase_dom"/>
</dbReference>
<dbReference type="GO" id="GO:0005524">
    <property type="term" value="F:ATP binding"/>
    <property type="evidence" value="ECO:0007669"/>
    <property type="project" value="UniProtKB-KW"/>
</dbReference>
<feature type="transmembrane region" description="Helical" evidence="7">
    <location>
        <begin position="154"/>
        <end position="174"/>
    </location>
</feature>
<evidence type="ECO:0000259" key="9">
    <source>
        <dbReference type="PROSITE" id="PS50112"/>
    </source>
</evidence>
<dbReference type="PANTHER" id="PTHR43047">
    <property type="entry name" value="TWO-COMPONENT HISTIDINE PROTEIN KINASE"/>
    <property type="match status" value="1"/>
</dbReference>
<evidence type="ECO:0000259" key="8">
    <source>
        <dbReference type="PROSITE" id="PS50109"/>
    </source>
</evidence>
<dbReference type="CDD" id="cd00130">
    <property type="entry name" value="PAS"/>
    <property type="match status" value="1"/>
</dbReference>
<dbReference type="SMART" id="SM00387">
    <property type="entry name" value="HATPase_c"/>
    <property type="match status" value="1"/>
</dbReference>
<dbReference type="InterPro" id="IPR004358">
    <property type="entry name" value="Sig_transdc_His_kin-like_C"/>
</dbReference>
<dbReference type="EC" id="2.7.13.3" evidence="3"/>
<dbReference type="CDD" id="cd16922">
    <property type="entry name" value="HATPase_EvgS-ArcB-TorS-like"/>
    <property type="match status" value="1"/>
</dbReference>
<evidence type="ECO:0000256" key="1">
    <source>
        <dbReference type="ARBA" id="ARBA00000085"/>
    </source>
</evidence>
<dbReference type="Gene3D" id="3.30.450.20">
    <property type="entry name" value="PAS domain"/>
    <property type="match status" value="1"/>
</dbReference>
<feature type="domain" description="HAMP" evidence="11">
    <location>
        <begin position="176"/>
        <end position="228"/>
    </location>
</feature>
<dbReference type="Gene3D" id="1.10.287.130">
    <property type="match status" value="1"/>
</dbReference>
<dbReference type="InterPro" id="IPR036097">
    <property type="entry name" value="HisK_dim/P_sf"/>
</dbReference>
<dbReference type="InterPro" id="IPR036890">
    <property type="entry name" value="HATPase_C_sf"/>
</dbReference>
<evidence type="ECO:0000313" key="12">
    <source>
        <dbReference type="EMBL" id="MDL5031166.1"/>
    </source>
</evidence>
<evidence type="ECO:0000259" key="11">
    <source>
        <dbReference type="PROSITE" id="PS50885"/>
    </source>
</evidence>
<evidence type="ECO:0000259" key="10">
    <source>
        <dbReference type="PROSITE" id="PS50113"/>
    </source>
</evidence>
<dbReference type="Pfam" id="PF13188">
    <property type="entry name" value="PAS_8"/>
    <property type="match status" value="1"/>
</dbReference>
<evidence type="ECO:0000256" key="7">
    <source>
        <dbReference type="SAM" id="Phobius"/>
    </source>
</evidence>
<gene>
    <name evidence="12" type="ORF">QRD43_04530</name>
</gene>
<dbReference type="CDD" id="cd06225">
    <property type="entry name" value="HAMP"/>
    <property type="match status" value="1"/>
</dbReference>
<evidence type="ECO:0000256" key="3">
    <source>
        <dbReference type="ARBA" id="ARBA00012438"/>
    </source>
</evidence>
<dbReference type="PROSITE" id="PS50885">
    <property type="entry name" value="HAMP"/>
    <property type="match status" value="1"/>
</dbReference>
<keyword evidence="7" id="KW-0472">Membrane</keyword>
<dbReference type="Gene3D" id="3.30.565.10">
    <property type="entry name" value="Histidine kinase-like ATPase, C-terminal domain"/>
    <property type="match status" value="1"/>
</dbReference>
<keyword evidence="12" id="KW-0067">ATP-binding</keyword>
<evidence type="ECO:0000256" key="2">
    <source>
        <dbReference type="ARBA" id="ARBA00004370"/>
    </source>
</evidence>
<dbReference type="NCBIfam" id="TIGR00229">
    <property type="entry name" value="sensory_box"/>
    <property type="match status" value="1"/>
</dbReference>
<comment type="caution">
    <text evidence="12">The sequence shown here is derived from an EMBL/GenBank/DDBJ whole genome shotgun (WGS) entry which is preliminary data.</text>
</comment>
<keyword evidence="12" id="KW-0547">Nucleotide-binding</keyword>
<dbReference type="PROSITE" id="PS50113">
    <property type="entry name" value="PAC"/>
    <property type="match status" value="1"/>
</dbReference>
<dbReference type="RefSeq" id="WP_285981280.1">
    <property type="nucleotide sequence ID" value="NZ_JASVDS010000001.1"/>
</dbReference>
<dbReference type="SMART" id="SM00388">
    <property type="entry name" value="HisKA"/>
    <property type="match status" value="1"/>
</dbReference>
<dbReference type="SUPFAM" id="SSF55874">
    <property type="entry name" value="ATPase domain of HSP90 chaperone/DNA topoisomerase II/histidine kinase"/>
    <property type="match status" value="1"/>
</dbReference>
<dbReference type="Proteomes" id="UP001238603">
    <property type="component" value="Unassembled WGS sequence"/>
</dbReference>
<dbReference type="PANTHER" id="PTHR43047:SF64">
    <property type="entry name" value="HISTIDINE KINASE CONTAINING CHEY-HOMOLOGOUS RECEIVER DOMAIN AND PAS DOMAIN-RELATED"/>
    <property type="match status" value="1"/>
</dbReference>
<sequence length="619" mass="69078">MRLPLRDWSIQTRLMAGLGLVATLLVLAVGAYWTSREERQLTEALLQRQERLAEIAARGFAGPIWNLDSAAISNLLDAVMADPEVLSVELEALGVDVQPMRRHREQESRTPPLVKEFDVVYQTASQHRPVKVGQARLHFTGDRVAAAVSEMRRFVVMLLAAVLVAVLASCYWLVNRLVKQPVSRLGALAQRVSHGELGVTLDVVRHDEIGELTQQFNIMSHQLQQSSEGLRASEARYRSLFENATEGIFQTDGRGRLLGLNKAMAQMLGYERPAQALAVSRNLRRLVRLEPGELRRVLRALMRHRLLQQVPMLVGTHDGRQLWIELSAHVVPGAQGQGARIEGMISDITQRRLAEQELTRHRDHLEELVEARTMELSQAKIRAEAANQSKSRFLATMSHEFRTPLNAILGFAQLLQMDERLDDGQRGKINLVRDSGEHLLALITDLLDMASIEAGKVRLQPATVDLRALLEVACDAIRLRVAEKRLAFQVHIDENLPLRVRVDGQRLRQVLLNLLSNAVKFTDHGRLSLVAELVAQSPATATVRIEVSDTGIGMDDAQASRLFQPFEQVAEDARRAGGTGLGLSISQQLVRLMGSRIEVHSEPGVGSRFWFDLELPLQS</sequence>
<proteinExistence type="predicted"/>
<keyword evidence="6" id="KW-0418">Kinase</keyword>
<dbReference type="Pfam" id="PF02518">
    <property type="entry name" value="HATPase_c"/>
    <property type="match status" value="1"/>
</dbReference>
<dbReference type="PROSITE" id="PS50109">
    <property type="entry name" value="HIS_KIN"/>
    <property type="match status" value="1"/>
</dbReference>
<dbReference type="EMBL" id="JASVDS010000001">
    <property type="protein sequence ID" value="MDL5031166.1"/>
    <property type="molecule type" value="Genomic_DNA"/>
</dbReference>
<dbReference type="Pfam" id="PF00672">
    <property type="entry name" value="HAMP"/>
    <property type="match status" value="1"/>
</dbReference>
<evidence type="ECO:0000256" key="4">
    <source>
        <dbReference type="ARBA" id="ARBA00022553"/>
    </source>
</evidence>
<dbReference type="SMART" id="SM00304">
    <property type="entry name" value="HAMP"/>
    <property type="match status" value="1"/>
</dbReference>
<feature type="domain" description="PAC" evidence="10">
    <location>
        <begin position="308"/>
        <end position="360"/>
    </location>
</feature>
<keyword evidence="5" id="KW-0808">Transferase</keyword>
<dbReference type="SUPFAM" id="SSF158472">
    <property type="entry name" value="HAMP domain-like"/>
    <property type="match status" value="1"/>
</dbReference>
<feature type="transmembrane region" description="Helical" evidence="7">
    <location>
        <begin position="12"/>
        <end position="33"/>
    </location>
</feature>
<keyword evidence="7" id="KW-0812">Transmembrane</keyword>
<keyword evidence="4" id="KW-0597">Phosphoprotein</keyword>
<dbReference type="InterPro" id="IPR000014">
    <property type="entry name" value="PAS"/>
</dbReference>
<dbReference type="InterPro" id="IPR003660">
    <property type="entry name" value="HAMP_dom"/>
</dbReference>
<dbReference type="SMART" id="SM00091">
    <property type="entry name" value="PAS"/>
    <property type="match status" value="1"/>
</dbReference>
<dbReference type="InterPro" id="IPR003661">
    <property type="entry name" value="HisK_dim/P_dom"/>
</dbReference>
<dbReference type="InterPro" id="IPR005467">
    <property type="entry name" value="His_kinase_dom"/>
</dbReference>
<keyword evidence="13" id="KW-1185">Reference proteome</keyword>
<dbReference type="SUPFAM" id="SSF55785">
    <property type="entry name" value="PYP-like sensor domain (PAS domain)"/>
    <property type="match status" value="1"/>
</dbReference>
<keyword evidence="7" id="KW-1133">Transmembrane helix</keyword>
<protein>
    <recommendedName>
        <fullName evidence="3">histidine kinase</fullName>
        <ecNumber evidence="3">2.7.13.3</ecNumber>
    </recommendedName>
</protein>
<feature type="domain" description="Histidine kinase" evidence="8">
    <location>
        <begin position="396"/>
        <end position="617"/>
    </location>
</feature>
<dbReference type="CDD" id="cd00082">
    <property type="entry name" value="HisKA"/>
    <property type="match status" value="1"/>
</dbReference>
<dbReference type="InterPro" id="IPR035965">
    <property type="entry name" value="PAS-like_dom_sf"/>
</dbReference>
<comment type="catalytic activity">
    <reaction evidence="1">
        <text>ATP + protein L-histidine = ADP + protein N-phospho-L-histidine.</text>
        <dbReference type="EC" id="2.7.13.3"/>
    </reaction>
</comment>
<dbReference type="PRINTS" id="PR00344">
    <property type="entry name" value="BCTRLSENSOR"/>
</dbReference>
<evidence type="ECO:0000313" key="13">
    <source>
        <dbReference type="Proteomes" id="UP001238603"/>
    </source>
</evidence>
<dbReference type="SUPFAM" id="SSF47384">
    <property type="entry name" value="Homodimeric domain of signal transducing histidine kinase"/>
    <property type="match status" value="1"/>
</dbReference>
<name>A0ABT7LHY3_9BURK</name>
<comment type="subcellular location">
    <subcellularLocation>
        <location evidence="2">Membrane</location>
    </subcellularLocation>
</comment>
<accession>A0ABT7LHY3</accession>
<dbReference type="PROSITE" id="PS50112">
    <property type="entry name" value="PAS"/>
    <property type="match status" value="1"/>
</dbReference>